<name>T1CMK3_9ZZZZ</name>
<reference evidence="1" key="1">
    <citation type="submission" date="2013-08" db="EMBL/GenBank/DDBJ databases">
        <authorList>
            <person name="Mendez C."/>
            <person name="Richter M."/>
            <person name="Ferrer M."/>
            <person name="Sanchez J."/>
        </authorList>
    </citation>
    <scope>NUCLEOTIDE SEQUENCE</scope>
</reference>
<dbReference type="Gene3D" id="2.130.10.10">
    <property type="entry name" value="YVTN repeat-like/Quinoprotein amine dehydrogenase"/>
    <property type="match status" value="2"/>
</dbReference>
<dbReference type="PANTHER" id="PTHR47197">
    <property type="entry name" value="PROTEIN NIRF"/>
    <property type="match status" value="1"/>
</dbReference>
<proteinExistence type="predicted"/>
<reference evidence="1" key="2">
    <citation type="journal article" date="2014" name="ISME J.">
        <title>Microbial stratification in low pH oxic and suboxic macroscopic growths along an acid mine drainage.</title>
        <authorList>
            <person name="Mendez-Garcia C."/>
            <person name="Mesa V."/>
            <person name="Sprenger R.R."/>
            <person name="Richter M."/>
            <person name="Diez M.S."/>
            <person name="Solano J."/>
            <person name="Bargiela R."/>
            <person name="Golyshina O.V."/>
            <person name="Manteca A."/>
            <person name="Ramos J.L."/>
            <person name="Gallego J.R."/>
            <person name="Llorente I."/>
            <person name="Martins Dos Santos V.A."/>
            <person name="Jensen O.N."/>
            <person name="Pelaez A.I."/>
            <person name="Sanchez J."/>
            <person name="Ferrer M."/>
        </authorList>
    </citation>
    <scope>NUCLEOTIDE SEQUENCE</scope>
</reference>
<sequence>MWRRRRPRSGPRRIRFLCPTTIVSHGDLFQGLDAGGNGIVYATGGDLDEVLALKMTGGEVRVIRRYALQWQAFPASQYPYVYQGNHEQKPRRFYPDSVTAGPEGRHLYVTGMLANSLARIDIRSGRTEYVNVGPYPFAVVLADGGRRLAVSDWAGPGVTILSRRTLKVLGTVPTGPAVGPRTVAAGVHPTAMTRVPHGPDIWVADANDDALVEVDTRALKVVRVLVDSPYPHAPPGSYPDALAVANGDLFVANAGNDDVAVFDAATGAPRGLIPTGWYPSALTIARRALYVVAAKGFGTGPNLRWQYIGNMMHGLLQRVSLRSLSRNLPAWTREALRDDGF</sequence>
<evidence type="ECO:0000313" key="1">
    <source>
        <dbReference type="EMBL" id="EQD70155.1"/>
    </source>
</evidence>
<dbReference type="SUPFAM" id="SSF51004">
    <property type="entry name" value="C-terminal (heme d1) domain of cytochrome cd1-nitrite reductase"/>
    <property type="match status" value="1"/>
</dbReference>
<gene>
    <name evidence="1" type="ORF">B1A_06444</name>
</gene>
<organism evidence="1">
    <name type="scientific">mine drainage metagenome</name>
    <dbReference type="NCBI Taxonomy" id="410659"/>
    <lineage>
        <taxon>unclassified sequences</taxon>
        <taxon>metagenomes</taxon>
        <taxon>ecological metagenomes</taxon>
    </lineage>
</organism>
<dbReference type="InterPro" id="IPR011048">
    <property type="entry name" value="Haem_d1_sf"/>
</dbReference>
<dbReference type="AlphaFoldDB" id="T1CMK3"/>
<protein>
    <submittedName>
        <fullName evidence="1">40-residue YVTN family beta-propeller repeat protein</fullName>
    </submittedName>
</protein>
<dbReference type="EMBL" id="AUZX01004682">
    <property type="protein sequence ID" value="EQD70155.1"/>
    <property type="molecule type" value="Genomic_DNA"/>
</dbReference>
<feature type="non-terminal residue" evidence="1">
    <location>
        <position position="341"/>
    </location>
</feature>
<dbReference type="PANTHER" id="PTHR47197:SF3">
    <property type="entry name" value="DIHYDRO-HEME D1 DEHYDROGENASE"/>
    <property type="match status" value="1"/>
</dbReference>
<comment type="caution">
    <text evidence="1">The sequence shown here is derived from an EMBL/GenBank/DDBJ whole genome shotgun (WGS) entry which is preliminary data.</text>
</comment>
<accession>T1CMK3</accession>
<dbReference type="InterPro" id="IPR051200">
    <property type="entry name" value="Host-pathogen_enzymatic-act"/>
</dbReference>
<dbReference type="InterPro" id="IPR015943">
    <property type="entry name" value="WD40/YVTN_repeat-like_dom_sf"/>
</dbReference>